<dbReference type="InterPro" id="IPR005255">
    <property type="entry name" value="PdxA_fam"/>
</dbReference>
<keyword evidence="2" id="KW-0560">Oxidoreductase</keyword>
<keyword evidence="1" id="KW-0479">Metal-binding</keyword>
<dbReference type="NCBIfam" id="TIGR00557">
    <property type="entry name" value="pdxA"/>
    <property type="match status" value="1"/>
</dbReference>
<organism evidence="4">
    <name type="scientific">marine metagenome</name>
    <dbReference type="NCBI Taxonomy" id="408172"/>
    <lineage>
        <taxon>unclassified sequences</taxon>
        <taxon>metagenomes</taxon>
        <taxon>ecological metagenomes</taxon>
    </lineage>
</organism>
<dbReference type="SUPFAM" id="SSF53659">
    <property type="entry name" value="Isocitrate/Isopropylmalate dehydrogenase-like"/>
    <property type="match status" value="1"/>
</dbReference>
<sequence length="293" mass="32638">VIFGDVELFEERAKKLNIKIEIKAYSNKKKLNQRNFWINPCPLKEQIKPGEPNSSYAQYLMDVLKDVTKRTLKEEFKAIVTGPINKELMNKGGIDFQGHTEVLAKLTKTKKALMLLASEEFKIALTTTHVSLNKVPELITFNHLVDCIKILDSELKKNWNIKNPLIKILGLNPHAGDGGYIGNEERDIIFPAIKHLKLKGYNLAGPISADTAFIEEEGSKADAFLAMYHDQGLPVIKTSSFGSAVNITLGLPLIRTSVDHGTAYELAGNKEINERSLLEASTLALKLVTNNQK</sequence>
<proteinExistence type="predicted"/>
<reference evidence="4" key="1">
    <citation type="submission" date="2018-05" db="EMBL/GenBank/DDBJ databases">
        <authorList>
            <person name="Lanie J.A."/>
            <person name="Ng W.-L."/>
            <person name="Kazmierczak K.M."/>
            <person name="Andrzejewski T.M."/>
            <person name="Davidsen T.M."/>
            <person name="Wayne K.J."/>
            <person name="Tettelin H."/>
            <person name="Glass J.I."/>
            <person name="Rusch D."/>
            <person name="Podicherti R."/>
            <person name="Tsui H.-C.T."/>
            <person name="Winkler M.E."/>
        </authorList>
    </citation>
    <scope>NUCLEOTIDE SEQUENCE</scope>
</reference>
<evidence type="ECO:0000313" key="4">
    <source>
        <dbReference type="EMBL" id="SVA48097.1"/>
    </source>
</evidence>
<dbReference type="AlphaFoldDB" id="A0A381W823"/>
<dbReference type="Pfam" id="PF04166">
    <property type="entry name" value="PdxA"/>
    <property type="match status" value="1"/>
</dbReference>
<dbReference type="EMBL" id="UINC01010845">
    <property type="protein sequence ID" value="SVA48097.1"/>
    <property type="molecule type" value="Genomic_DNA"/>
</dbReference>
<evidence type="ECO:0000256" key="1">
    <source>
        <dbReference type="ARBA" id="ARBA00022723"/>
    </source>
</evidence>
<protein>
    <recommendedName>
        <fullName evidence="5">4-hydroxythreonine-4-phosphate dehydrogenase</fullName>
    </recommendedName>
</protein>
<dbReference type="PANTHER" id="PTHR30004:SF5">
    <property type="entry name" value="4-HYDROXYTHREONINE-4-PHOSPHATE DEHYDROGENASE"/>
    <property type="match status" value="1"/>
</dbReference>
<dbReference type="Gene3D" id="3.40.718.10">
    <property type="entry name" value="Isopropylmalate Dehydrogenase"/>
    <property type="match status" value="1"/>
</dbReference>
<dbReference type="PANTHER" id="PTHR30004">
    <property type="entry name" value="4-HYDROXYTHREONINE-4-PHOSPHATE DEHYDROGENASE"/>
    <property type="match status" value="1"/>
</dbReference>
<evidence type="ECO:0000256" key="3">
    <source>
        <dbReference type="ARBA" id="ARBA00023027"/>
    </source>
</evidence>
<dbReference type="GO" id="GO:0008615">
    <property type="term" value="P:pyridoxine biosynthetic process"/>
    <property type="evidence" value="ECO:0007669"/>
    <property type="project" value="TreeGrafter"/>
</dbReference>
<feature type="non-terminal residue" evidence="4">
    <location>
        <position position="1"/>
    </location>
</feature>
<dbReference type="GO" id="GO:0051287">
    <property type="term" value="F:NAD binding"/>
    <property type="evidence" value="ECO:0007669"/>
    <property type="project" value="InterPro"/>
</dbReference>
<name>A0A381W823_9ZZZZ</name>
<keyword evidence="3" id="KW-0520">NAD</keyword>
<accession>A0A381W823</accession>
<evidence type="ECO:0000256" key="2">
    <source>
        <dbReference type="ARBA" id="ARBA00023002"/>
    </source>
</evidence>
<dbReference type="GO" id="GO:0046872">
    <property type="term" value="F:metal ion binding"/>
    <property type="evidence" value="ECO:0007669"/>
    <property type="project" value="UniProtKB-KW"/>
</dbReference>
<evidence type="ECO:0008006" key="5">
    <source>
        <dbReference type="Google" id="ProtNLM"/>
    </source>
</evidence>
<gene>
    <name evidence="4" type="ORF">METZ01_LOCUS100951</name>
</gene>
<dbReference type="GO" id="GO:0042823">
    <property type="term" value="P:pyridoxal phosphate biosynthetic process"/>
    <property type="evidence" value="ECO:0007669"/>
    <property type="project" value="TreeGrafter"/>
</dbReference>
<dbReference type="GO" id="GO:0050570">
    <property type="term" value="F:4-hydroxythreonine-4-phosphate dehydrogenase activity"/>
    <property type="evidence" value="ECO:0007669"/>
    <property type="project" value="TreeGrafter"/>
</dbReference>